<keyword evidence="2" id="KW-1185">Reference proteome</keyword>
<sequence>MLVLLNNELSVFNTHLEAGVRSLVFLNSTFPNSFDLNALLVADYVIVNSEDFNGPKSLHPKAPNRSGALVVRRETVFKGVELMISCGLIKEEFKTCGINYRATGDAQAYIRQLKTEYSKQLKIRSEWLSNSIADGTIEFGEISIDSVVKI</sequence>
<organism evidence="1 2">
    <name type="scientific">Vibrio echinoideorum</name>
    <dbReference type="NCBI Taxonomy" id="2100116"/>
    <lineage>
        <taxon>Bacteria</taxon>
        <taxon>Pseudomonadati</taxon>
        <taxon>Pseudomonadota</taxon>
        <taxon>Gammaproteobacteria</taxon>
        <taxon>Vibrionales</taxon>
        <taxon>Vibrionaceae</taxon>
        <taxon>Vibrio</taxon>
    </lineage>
</organism>
<proteinExistence type="predicted"/>
<name>A0ABU9FSD7_9VIBR</name>
<evidence type="ECO:0000313" key="1">
    <source>
        <dbReference type="EMBL" id="MEL0609113.1"/>
    </source>
</evidence>
<accession>A0ABU9FSD7</accession>
<dbReference type="InterPro" id="IPR046904">
    <property type="entry name" value="ABC-3C_MC2"/>
</dbReference>
<comment type="caution">
    <text evidence="1">The sequence shown here is derived from an EMBL/GenBank/DDBJ whole genome shotgun (WGS) entry which is preliminary data.</text>
</comment>
<dbReference type="EMBL" id="JBANDX010000008">
    <property type="protein sequence ID" value="MEL0609113.1"/>
    <property type="molecule type" value="Genomic_DNA"/>
</dbReference>
<gene>
    <name evidence="1" type="ORF">V8Z71_12390</name>
</gene>
<dbReference type="Pfam" id="PF20288">
    <property type="entry name" value="MC2"/>
    <property type="match status" value="1"/>
</dbReference>
<dbReference type="Proteomes" id="UP001377160">
    <property type="component" value="Unassembled WGS sequence"/>
</dbReference>
<dbReference type="RefSeq" id="WP_341635249.1">
    <property type="nucleotide sequence ID" value="NZ_JBANDX010000008.1"/>
</dbReference>
<evidence type="ECO:0000313" key="2">
    <source>
        <dbReference type="Proteomes" id="UP001377160"/>
    </source>
</evidence>
<protein>
    <submittedName>
        <fullName evidence="1">ABC-three component system middle component 2</fullName>
    </submittedName>
</protein>
<reference evidence="1 2" key="1">
    <citation type="submission" date="2024-02" db="EMBL/GenBank/DDBJ databases">
        <title>Bacteria isolated from the canopy kelp, Nereocystis luetkeana.</title>
        <authorList>
            <person name="Pfister C.A."/>
            <person name="Younker I.T."/>
            <person name="Light S.H."/>
        </authorList>
    </citation>
    <scope>NUCLEOTIDE SEQUENCE [LARGE SCALE GENOMIC DNA]</scope>
    <source>
        <strain evidence="1 2">TI.1.15</strain>
    </source>
</reference>